<name>A0A4R6BIV3_9STAP</name>
<dbReference type="PANTHER" id="PTHR34980:SF2">
    <property type="entry name" value="INNER MEMBRANE PROTEIN YHAH-RELATED"/>
    <property type="match status" value="1"/>
</dbReference>
<comment type="caution">
    <text evidence="2">The sequence shown here is derived from an EMBL/GenBank/DDBJ whole genome shotgun (WGS) entry which is preliminary data.</text>
</comment>
<dbReference type="OrthoDB" id="2414165at2"/>
<protein>
    <submittedName>
        <fullName evidence="2">DUF805 domain-containing protein</fullName>
    </submittedName>
</protein>
<feature type="transmembrane region" description="Helical" evidence="1">
    <location>
        <begin position="118"/>
        <end position="136"/>
    </location>
</feature>
<dbReference type="Proteomes" id="UP000295328">
    <property type="component" value="Unassembled WGS sequence"/>
</dbReference>
<reference evidence="2 3" key="1">
    <citation type="submission" date="2019-01" db="EMBL/GenBank/DDBJ databases">
        <title>Draft genome sequences of the type strains of six Macrococcus species.</title>
        <authorList>
            <person name="Mazhar S."/>
            <person name="Altermann E."/>
            <person name="Hill C."/>
            <person name="Mcauliffe O."/>
        </authorList>
    </citation>
    <scope>NUCLEOTIDE SEQUENCE [LARGE SCALE GENOMIC DNA]</scope>
    <source>
        <strain evidence="2 3">CCM4809</strain>
    </source>
</reference>
<dbReference type="GO" id="GO:0005886">
    <property type="term" value="C:plasma membrane"/>
    <property type="evidence" value="ECO:0007669"/>
    <property type="project" value="TreeGrafter"/>
</dbReference>
<keyword evidence="1" id="KW-1133">Transmembrane helix</keyword>
<keyword evidence="1" id="KW-0812">Transmembrane</keyword>
<organism evidence="2 3">
    <name type="scientific">Macrococcus hajekii</name>
    <dbReference type="NCBI Taxonomy" id="198482"/>
    <lineage>
        <taxon>Bacteria</taxon>
        <taxon>Bacillati</taxon>
        <taxon>Bacillota</taxon>
        <taxon>Bacilli</taxon>
        <taxon>Bacillales</taxon>
        <taxon>Staphylococcaceae</taxon>
        <taxon>Macrococcus</taxon>
    </lineage>
</organism>
<dbReference type="AlphaFoldDB" id="A0A4R6BIV3"/>
<feature type="transmembrane region" description="Helical" evidence="1">
    <location>
        <begin position="59"/>
        <end position="80"/>
    </location>
</feature>
<feature type="transmembrane region" description="Helical" evidence="1">
    <location>
        <begin position="31"/>
        <end position="53"/>
    </location>
</feature>
<evidence type="ECO:0000313" key="3">
    <source>
        <dbReference type="Proteomes" id="UP000295328"/>
    </source>
</evidence>
<accession>A0A4R6BIV3</accession>
<keyword evidence="3" id="KW-1185">Reference proteome</keyword>
<evidence type="ECO:0000256" key="1">
    <source>
        <dbReference type="SAM" id="Phobius"/>
    </source>
</evidence>
<dbReference type="PANTHER" id="PTHR34980">
    <property type="entry name" value="INNER MEMBRANE PROTEIN-RELATED-RELATED"/>
    <property type="match status" value="1"/>
</dbReference>
<dbReference type="EMBL" id="SCWE01000003">
    <property type="protein sequence ID" value="TDM01589.1"/>
    <property type="molecule type" value="Genomic_DNA"/>
</dbReference>
<dbReference type="InterPro" id="IPR008523">
    <property type="entry name" value="DUF805"/>
</dbReference>
<gene>
    <name evidence="2" type="ORF">ERX37_08835</name>
</gene>
<evidence type="ECO:0000313" key="2">
    <source>
        <dbReference type="EMBL" id="TDM01589.1"/>
    </source>
</evidence>
<sequence>MMIVRMSNLEAYKRFWTEAFNLHDRARRKEFWVPFLIHTCLYTIVSLIVLLYYKVNDNHIYMTANFVFFAVTCIPTFSVFFRRLQDLNISGWWYLIMPFIKFIDELPSYFIYENLQLTIGFMGIIGKVVLLVVMTFDGTEGPNRFGHDPKEVIDELNPRQY</sequence>
<keyword evidence="1" id="KW-0472">Membrane</keyword>
<dbReference type="Pfam" id="PF05656">
    <property type="entry name" value="DUF805"/>
    <property type="match status" value="1"/>
</dbReference>
<proteinExistence type="predicted"/>